<protein>
    <submittedName>
        <fullName evidence="6">8-amino-7-oxononanoate synthase</fullName>
    </submittedName>
</protein>
<name>A0A8J3G0U7_9PROT</name>
<evidence type="ECO:0000259" key="5">
    <source>
        <dbReference type="Pfam" id="PF00155"/>
    </source>
</evidence>
<dbReference type="NCBIfam" id="NF047599">
    <property type="entry name" value="SerpalmtaseBetaP"/>
    <property type="match status" value="1"/>
</dbReference>
<dbReference type="PROSITE" id="PS00599">
    <property type="entry name" value="AA_TRANSFER_CLASS_2"/>
    <property type="match status" value="1"/>
</dbReference>
<dbReference type="Gene3D" id="3.90.1150.10">
    <property type="entry name" value="Aspartate Aminotransferase, domain 1"/>
    <property type="match status" value="1"/>
</dbReference>
<keyword evidence="7" id="KW-1185">Reference proteome</keyword>
<dbReference type="RefSeq" id="WP_189494216.1">
    <property type="nucleotide sequence ID" value="NZ_BMZH01000001.1"/>
</dbReference>
<dbReference type="InterPro" id="IPR015421">
    <property type="entry name" value="PyrdxlP-dep_Trfase_major"/>
</dbReference>
<organism evidence="6 7">
    <name type="scientific">Algimonas arctica</name>
    <dbReference type="NCBI Taxonomy" id="1479486"/>
    <lineage>
        <taxon>Bacteria</taxon>
        <taxon>Pseudomonadati</taxon>
        <taxon>Pseudomonadota</taxon>
        <taxon>Alphaproteobacteria</taxon>
        <taxon>Maricaulales</taxon>
        <taxon>Robiginitomaculaceae</taxon>
        <taxon>Algimonas</taxon>
    </lineage>
</organism>
<dbReference type="AlphaFoldDB" id="A0A8J3G0U7"/>
<dbReference type="PANTHER" id="PTHR13693:SF3">
    <property type="entry name" value="LD36009P"/>
    <property type="match status" value="1"/>
</dbReference>
<dbReference type="PANTHER" id="PTHR13693">
    <property type="entry name" value="CLASS II AMINOTRANSFERASE/8-AMINO-7-OXONONANOATE SYNTHASE"/>
    <property type="match status" value="1"/>
</dbReference>
<dbReference type="SUPFAM" id="SSF53383">
    <property type="entry name" value="PLP-dependent transferases"/>
    <property type="match status" value="1"/>
</dbReference>
<dbReference type="EMBL" id="BMZH01000001">
    <property type="protein sequence ID" value="GHA81545.1"/>
    <property type="molecule type" value="Genomic_DNA"/>
</dbReference>
<reference evidence="6" key="2">
    <citation type="submission" date="2020-09" db="EMBL/GenBank/DDBJ databases">
        <authorList>
            <person name="Sun Q."/>
            <person name="Kim S."/>
        </authorList>
    </citation>
    <scope>NUCLEOTIDE SEQUENCE</scope>
    <source>
        <strain evidence="6">KCTC 32513</strain>
    </source>
</reference>
<dbReference type="InterPro" id="IPR004839">
    <property type="entry name" value="Aminotransferase_I/II_large"/>
</dbReference>
<dbReference type="GO" id="GO:0030170">
    <property type="term" value="F:pyridoxal phosphate binding"/>
    <property type="evidence" value="ECO:0007669"/>
    <property type="project" value="InterPro"/>
</dbReference>
<dbReference type="InterPro" id="IPR015422">
    <property type="entry name" value="PyrdxlP-dep_Trfase_small"/>
</dbReference>
<evidence type="ECO:0000256" key="2">
    <source>
        <dbReference type="ARBA" id="ARBA00022679"/>
    </source>
</evidence>
<proteinExistence type="inferred from homology"/>
<keyword evidence="2" id="KW-0808">Transferase</keyword>
<gene>
    <name evidence="6" type="ORF">GCM10009069_00720</name>
</gene>
<keyword evidence="3 4" id="KW-0663">Pyridoxal phosphate</keyword>
<comment type="caution">
    <text evidence="6">The sequence shown here is derived from an EMBL/GenBank/DDBJ whole genome shotgun (WGS) entry which is preliminary data.</text>
</comment>
<comment type="cofactor">
    <cofactor evidence="1 4">
        <name>pyridoxal 5'-phosphate</name>
        <dbReference type="ChEBI" id="CHEBI:597326"/>
    </cofactor>
</comment>
<evidence type="ECO:0000313" key="6">
    <source>
        <dbReference type="EMBL" id="GHA81545.1"/>
    </source>
</evidence>
<dbReference type="InterPro" id="IPR001917">
    <property type="entry name" value="Aminotrans_II_pyridoxalP_BS"/>
</dbReference>
<evidence type="ECO:0000256" key="1">
    <source>
        <dbReference type="ARBA" id="ARBA00001933"/>
    </source>
</evidence>
<evidence type="ECO:0000256" key="3">
    <source>
        <dbReference type="ARBA" id="ARBA00022898"/>
    </source>
</evidence>
<dbReference type="InterPro" id="IPR050087">
    <property type="entry name" value="AON_synthase_class-II"/>
</dbReference>
<evidence type="ECO:0000256" key="4">
    <source>
        <dbReference type="RuleBase" id="RU003693"/>
    </source>
</evidence>
<dbReference type="Pfam" id="PF00155">
    <property type="entry name" value="Aminotran_1_2"/>
    <property type="match status" value="1"/>
</dbReference>
<feature type="domain" description="Aminotransferase class I/classII large" evidence="5">
    <location>
        <begin position="62"/>
        <end position="403"/>
    </location>
</feature>
<dbReference type="Gene3D" id="3.40.640.10">
    <property type="entry name" value="Type I PLP-dependent aspartate aminotransferase-like (Major domain)"/>
    <property type="match status" value="1"/>
</dbReference>
<dbReference type="GO" id="GO:0016740">
    <property type="term" value="F:transferase activity"/>
    <property type="evidence" value="ECO:0007669"/>
    <property type="project" value="UniProtKB-KW"/>
</dbReference>
<dbReference type="InterPro" id="IPR015424">
    <property type="entry name" value="PyrdxlP-dep_Trfase"/>
</dbReference>
<reference evidence="6" key="1">
    <citation type="journal article" date="2014" name="Int. J. Syst. Evol. Microbiol.">
        <title>Complete genome sequence of Corynebacterium casei LMG S-19264T (=DSM 44701T), isolated from a smear-ripened cheese.</title>
        <authorList>
            <consortium name="US DOE Joint Genome Institute (JGI-PGF)"/>
            <person name="Walter F."/>
            <person name="Albersmeier A."/>
            <person name="Kalinowski J."/>
            <person name="Ruckert C."/>
        </authorList>
    </citation>
    <scope>NUCLEOTIDE SEQUENCE</scope>
    <source>
        <strain evidence="6">KCTC 32513</strain>
    </source>
</reference>
<evidence type="ECO:0000313" key="7">
    <source>
        <dbReference type="Proteomes" id="UP000634004"/>
    </source>
</evidence>
<dbReference type="Proteomes" id="UP000634004">
    <property type="component" value="Unassembled WGS sequence"/>
</dbReference>
<accession>A0A8J3G0U7</accession>
<sequence>MSGPKSTADGEKVAASGLSIFSKYDPLKQRVDVVKKLGVDPFDMTFDDIMSATRGRIGNREIILAGTNNYLGLTFDPSTRASAKDAIDRHGTGTTGSRIANGTYVEHEQLERDLAAHLGKPSCIVFTTGYVTNLAAMAGLAGPNDVIFIDADAHACIIDGTRLAGTTTVRFRHNNPADLDKRLARQKIPEGGHALVVIEGLYSMFGDIAPIDEFVAVAHKHGAYLYVDEAHSYGVFGETGAGIAEEQGVLDKIDFYSGTFSKSLASVGGFCASRHPEFELLRKVMRPYMFTASAAPSNICAAQAALDAIKTRPELRHNIMARAAQLHAGLSDMGFELCAPASPVIAVRRDNEVQAAMEWNWLLQEGVYVNLAVPPGTPESSSLLRISVSAAHTEEDVNAILSRFKALKDNGDDIIAEMMRRMQASA</sequence>
<comment type="similarity">
    <text evidence="4">Belongs to the class-II pyridoxal-phosphate-dependent aminotransferase family.</text>
</comment>